<gene>
    <name evidence="2" type="ORF">SAMN05660748_3946</name>
</gene>
<feature type="transmembrane region" description="Helical" evidence="1">
    <location>
        <begin position="110"/>
        <end position="127"/>
    </location>
</feature>
<keyword evidence="3" id="KW-1185">Reference proteome</keyword>
<accession>A0A285VDD9</accession>
<reference evidence="3" key="1">
    <citation type="submission" date="2017-08" db="EMBL/GenBank/DDBJ databases">
        <authorList>
            <person name="Varghese N."/>
            <person name="Submissions S."/>
        </authorList>
    </citation>
    <scope>NUCLEOTIDE SEQUENCE [LARGE SCALE GENOMIC DNA]</scope>
    <source>
        <strain evidence="3">DSM 4725</strain>
    </source>
</reference>
<organism evidence="2 3">
    <name type="scientific">Blastococcus aggregatus</name>
    <dbReference type="NCBI Taxonomy" id="38502"/>
    <lineage>
        <taxon>Bacteria</taxon>
        <taxon>Bacillati</taxon>
        <taxon>Actinomycetota</taxon>
        <taxon>Actinomycetes</taxon>
        <taxon>Geodermatophilales</taxon>
        <taxon>Geodermatophilaceae</taxon>
        <taxon>Blastococcus</taxon>
    </lineage>
</organism>
<evidence type="ECO:0008006" key="4">
    <source>
        <dbReference type="Google" id="ProtNLM"/>
    </source>
</evidence>
<evidence type="ECO:0000256" key="1">
    <source>
        <dbReference type="SAM" id="Phobius"/>
    </source>
</evidence>
<proteinExistence type="predicted"/>
<keyword evidence="1" id="KW-0472">Membrane</keyword>
<sequence length="169" mass="18003">MPVETTAAVGTILEITMSASHTPRADRAMTWPQILGLAFGAVYLLIGIIGFFITGFDNFLGNENGQPAHHVDENLLGFMINPMHNVVHILIGAVGLALSRTLAGARTYGWLLAIGYGAAFVYGLVAVGEDWDFLNLNAADNVLHILTALVGLAIALGPVRTAVDHRRTV</sequence>
<dbReference type="Pfam" id="PF14325">
    <property type="entry name" value="DUF4383"/>
    <property type="match status" value="1"/>
</dbReference>
<evidence type="ECO:0000313" key="2">
    <source>
        <dbReference type="EMBL" id="SOC52080.1"/>
    </source>
</evidence>
<dbReference type="EMBL" id="OBQI01000006">
    <property type="protein sequence ID" value="SOC52080.1"/>
    <property type="molecule type" value="Genomic_DNA"/>
</dbReference>
<dbReference type="Proteomes" id="UP000219435">
    <property type="component" value="Unassembled WGS sequence"/>
</dbReference>
<keyword evidence="1" id="KW-0812">Transmembrane</keyword>
<protein>
    <recommendedName>
        <fullName evidence="4">DUF4383 domain-containing protein</fullName>
    </recommendedName>
</protein>
<evidence type="ECO:0000313" key="3">
    <source>
        <dbReference type="Proteomes" id="UP000219435"/>
    </source>
</evidence>
<name>A0A285VDD9_9ACTN</name>
<dbReference type="AlphaFoldDB" id="A0A285VDD9"/>
<keyword evidence="1" id="KW-1133">Transmembrane helix</keyword>
<feature type="transmembrane region" description="Helical" evidence="1">
    <location>
        <begin position="34"/>
        <end position="56"/>
    </location>
</feature>
<feature type="transmembrane region" description="Helical" evidence="1">
    <location>
        <begin position="76"/>
        <end position="98"/>
    </location>
</feature>
<feature type="transmembrane region" description="Helical" evidence="1">
    <location>
        <begin position="142"/>
        <end position="163"/>
    </location>
</feature>